<gene>
    <name evidence="2" type="ORF">QCA50_015523</name>
</gene>
<name>A0AAW0FL20_9APHY</name>
<reference evidence="2 3" key="1">
    <citation type="submission" date="2022-09" db="EMBL/GenBank/DDBJ databases">
        <authorList>
            <person name="Palmer J.M."/>
        </authorList>
    </citation>
    <scope>NUCLEOTIDE SEQUENCE [LARGE SCALE GENOMIC DNA]</scope>
    <source>
        <strain evidence="2 3">DSM 7382</strain>
    </source>
</reference>
<organism evidence="2 3">
    <name type="scientific">Cerrena zonata</name>
    <dbReference type="NCBI Taxonomy" id="2478898"/>
    <lineage>
        <taxon>Eukaryota</taxon>
        <taxon>Fungi</taxon>
        <taxon>Dikarya</taxon>
        <taxon>Basidiomycota</taxon>
        <taxon>Agaricomycotina</taxon>
        <taxon>Agaricomycetes</taxon>
        <taxon>Polyporales</taxon>
        <taxon>Cerrenaceae</taxon>
        <taxon>Cerrena</taxon>
    </lineage>
</organism>
<sequence>MFNFSQAVARQEQTLHVDPSQPNQALSLPVIDVEEPSSTIKNLLSIYYPVDEVMPTSLDNVVDVFKAALKYEMHKAITRMRQHLVTYIPADPLSVYAKACTLDLEDEACQAAKEWRKQSAISGSLDRCGHCGHTRSRDGVPRPPSSAPSNPFSSSVGGKAYWDDMREITAGQFYRLISFVKSGVETTFCSPPPRSDKDTPLPEKPRDRHPLPPNPDIVIQSNDNVYLPAHTVILDYASASMILETPRLPDLTVKGLPVIKLDEDGDTLDTLLRLCYPFAHYEVTSKTCTVSHISNVRKTAQRYEMANVGRLARDVMEDLIKTQPMEVYFAANRYGWRREMKLAETQRSVLTDIEGPDSYVGEMEFVSAEVYYHLLKSWYAKRTN</sequence>
<evidence type="ECO:0000313" key="2">
    <source>
        <dbReference type="EMBL" id="KAK7681431.1"/>
    </source>
</evidence>
<feature type="region of interest" description="Disordered" evidence="1">
    <location>
        <begin position="188"/>
        <end position="215"/>
    </location>
</feature>
<protein>
    <recommendedName>
        <fullName evidence="4">BTB domain-containing protein</fullName>
    </recommendedName>
</protein>
<evidence type="ECO:0008006" key="4">
    <source>
        <dbReference type="Google" id="ProtNLM"/>
    </source>
</evidence>
<evidence type="ECO:0000256" key="1">
    <source>
        <dbReference type="SAM" id="MobiDB-lite"/>
    </source>
</evidence>
<feature type="compositionally biased region" description="Basic and acidic residues" evidence="1">
    <location>
        <begin position="194"/>
        <end position="210"/>
    </location>
</feature>
<proteinExistence type="predicted"/>
<evidence type="ECO:0000313" key="3">
    <source>
        <dbReference type="Proteomes" id="UP001385951"/>
    </source>
</evidence>
<dbReference type="EMBL" id="JASBNA010000041">
    <property type="protein sequence ID" value="KAK7681431.1"/>
    <property type="molecule type" value="Genomic_DNA"/>
</dbReference>
<dbReference type="AlphaFoldDB" id="A0AAW0FL20"/>
<comment type="caution">
    <text evidence="2">The sequence shown here is derived from an EMBL/GenBank/DDBJ whole genome shotgun (WGS) entry which is preliminary data.</text>
</comment>
<dbReference type="Proteomes" id="UP001385951">
    <property type="component" value="Unassembled WGS sequence"/>
</dbReference>
<accession>A0AAW0FL20</accession>
<keyword evidence="3" id="KW-1185">Reference proteome</keyword>
<feature type="region of interest" description="Disordered" evidence="1">
    <location>
        <begin position="134"/>
        <end position="155"/>
    </location>
</feature>